<dbReference type="OrthoDB" id="9815350at2"/>
<dbReference type="AlphaFoldDB" id="A0A100VWG6"/>
<dbReference type="STRING" id="146020.RMCB_1388"/>
<evidence type="ECO:0000313" key="10">
    <source>
        <dbReference type="EMBL" id="GAS87292.1"/>
    </source>
</evidence>
<dbReference type="Pfam" id="PF04324">
    <property type="entry name" value="Fer2_BFD"/>
    <property type="match status" value="1"/>
</dbReference>
<keyword evidence="3" id="KW-0479">Metal-binding</keyword>
<evidence type="ECO:0000256" key="5">
    <source>
        <dbReference type="ARBA" id="ARBA00023004"/>
    </source>
</evidence>
<comment type="similarity">
    <text evidence="8">Belongs to the Bfd family.</text>
</comment>
<dbReference type="GO" id="GO:0051537">
    <property type="term" value="F:2 iron, 2 sulfur cluster binding"/>
    <property type="evidence" value="ECO:0007669"/>
    <property type="project" value="UniProtKB-KW"/>
</dbReference>
<dbReference type="Gene3D" id="1.10.10.1100">
    <property type="entry name" value="BFD-like [2Fe-2S]-binding domain"/>
    <property type="match status" value="1"/>
</dbReference>
<name>A0A100VWG6_9MYCO</name>
<keyword evidence="1" id="KW-0813">Transport</keyword>
<sequence length="90" mass="9103">MFVCLCTGVTSHVVNDVVAAGATTSKQIAEACGAGRDCGRCRRTIRAIIAAHQANGCPTPFNGCPARTSASPRICGEVVASVDNGTGRAP</sequence>
<reference evidence="11" key="1">
    <citation type="journal article" date="2016" name="Genome Announc.">
        <title>Draft Genome Sequences of Five Rapidly Growing Mycobacterium Species, M. thermoresistibile, M. fortuitum subsp. acetamidolyticum, M. canariasense, M. brisbanense, and M. novocastrense.</title>
        <authorList>
            <person name="Katahira K."/>
            <person name="Ogura Y."/>
            <person name="Gotoh Y."/>
            <person name="Hayashi T."/>
        </authorList>
    </citation>
    <scope>NUCLEOTIDE SEQUENCE [LARGE SCALE GENOMIC DNA]</scope>
    <source>
        <strain evidence="11">JCM15654</strain>
    </source>
</reference>
<dbReference type="GO" id="GO:0046872">
    <property type="term" value="F:metal ion binding"/>
    <property type="evidence" value="ECO:0007669"/>
    <property type="project" value="UniProtKB-KW"/>
</dbReference>
<dbReference type="InterPro" id="IPR052371">
    <property type="entry name" value="BFD-associated_ferredoxin"/>
</dbReference>
<evidence type="ECO:0000256" key="4">
    <source>
        <dbReference type="ARBA" id="ARBA00022982"/>
    </source>
</evidence>
<proteinExistence type="inferred from homology"/>
<keyword evidence="11" id="KW-1185">Reference proteome</keyword>
<evidence type="ECO:0000259" key="9">
    <source>
        <dbReference type="Pfam" id="PF04324"/>
    </source>
</evidence>
<keyword evidence="4" id="KW-0249">Electron transport</keyword>
<keyword evidence="2" id="KW-0001">2Fe-2S</keyword>
<dbReference type="EMBL" id="BCSX01000018">
    <property type="protein sequence ID" value="GAS87292.1"/>
    <property type="molecule type" value="Genomic_DNA"/>
</dbReference>
<dbReference type="PANTHER" id="PTHR37424">
    <property type="entry name" value="BACTERIOFERRITIN-ASSOCIATED FERREDOXIN"/>
    <property type="match status" value="1"/>
</dbReference>
<dbReference type="RefSeq" id="WP_062828198.1">
    <property type="nucleotide sequence ID" value="NZ_BCSX01000018.1"/>
</dbReference>
<dbReference type="PANTHER" id="PTHR37424:SF1">
    <property type="entry name" value="BACTERIOFERRITIN-ASSOCIATED FERREDOXIN"/>
    <property type="match status" value="1"/>
</dbReference>
<protein>
    <recommendedName>
        <fullName evidence="7">Bacterioferritin-associated ferredoxin</fullName>
    </recommendedName>
</protein>
<gene>
    <name evidence="10" type="ORF">RMCB_1388</name>
</gene>
<dbReference type="Proteomes" id="UP000069620">
    <property type="component" value="Unassembled WGS sequence"/>
</dbReference>
<evidence type="ECO:0000256" key="6">
    <source>
        <dbReference type="ARBA" id="ARBA00023014"/>
    </source>
</evidence>
<evidence type="ECO:0000256" key="7">
    <source>
        <dbReference type="ARBA" id="ARBA00039386"/>
    </source>
</evidence>
<dbReference type="InterPro" id="IPR041854">
    <property type="entry name" value="BFD-like_2Fe2S-bd_dom_sf"/>
</dbReference>
<evidence type="ECO:0000256" key="2">
    <source>
        <dbReference type="ARBA" id="ARBA00022714"/>
    </source>
</evidence>
<evidence type="ECO:0000256" key="3">
    <source>
        <dbReference type="ARBA" id="ARBA00022723"/>
    </source>
</evidence>
<dbReference type="InterPro" id="IPR007419">
    <property type="entry name" value="BFD-like_2Fe2S-bd_dom"/>
</dbReference>
<comment type="caution">
    <text evidence="10">The sequence shown here is derived from an EMBL/GenBank/DDBJ whole genome shotgun (WGS) entry which is preliminary data.</text>
</comment>
<keyword evidence="6" id="KW-0411">Iron-sulfur</keyword>
<keyword evidence="5" id="KW-0408">Iron</keyword>
<reference evidence="11" key="2">
    <citation type="submission" date="2016-02" db="EMBL/GenBank/DDBJ databases">
        <title>Draft genome sequence of five rapidly growing Mycobacterium species.</title>
        <authorList>
            <person name="Katahira K."/>
            <person name="Gotou Y."/>
            <person name="Iida K."/>
            <person name="Ogura Y."/>
            <person name="Hayashi T."/>
        </authorList>
    </citation>
    <scope>NUCLEOTIDE SEQUENCE [LARGE SCALE GENOMIC DNA]</scope>
    <source>
        <strain evidence="11">JCM15654</strain>
    </source>
</reference>
<evidence type="ECO:0000313" key="11">
    <source>
        <dbReference type="Proteomes" id="UP000069620"/>
    </source>
</evidence>
<evidence type="ECO:0000256" key="1">
    <source>
        <dbReference type="ARBA" id="ARBA00022448"/>
    </source>
</evidence>
<accession>A0A100VWG6</accession>
<organism evidence="10 11">
    <name type="scientific">Mycolicibacterium brisbanense</name>
    <dbReference type="NCBI Taxonomy" id="146020"/>
    <lineage>
        <taxon>Bacteria</taxon>
        <taxon>Bacillati</taxon>
        <taxon>Actinomycetota</taxon>
        <taxon>Actinomycetes</taxon>
        <taxon>Mycobacteriales</taxon>
        <taxon>Mycobacteriaceae</taxon>
        <taxon>Mycolicibacterium</taxon>
    </lineage>
</organism>
<evidence type="ECO:0000256" key="8">
    <source>
        <dbReference type="ARBA" id="ARBA00046332"/>
    </source>
</evidence>
<feature type="domain" description="BFD-like [2Fe-2S]-binding" evidence="9">
    <location>
        <begin position="3"/>
        <end position="50"/>
    </location>
</feature>